<name>A0A1Y3PJC2_9BACI</name>
<proteinExistence type="predicted"/>
<sequence length="274" mass="31804">MIIRREPEGLYLFAQDDHAKVSGEMASFWGNDDFKPLSDEYREAVILAARMHDCGWRRADRQILLNPAGEPYDFVAYPLAERLSVYRQGVDEVEREHAYAALLCSLHYARFIQAMRSLTGREKEQARMYLHSEAERRRRLVMQLAHSSTPAAFRPDGQMDELTEYHFALLRLWDLLSLLLCMTTPGSRPDTWGAWFARGEIGMPASPGAERIVRVRWHGNDRILLEPFPFSAPFQVTLPFRLLDWNALQTAEHVHEAFRSAEQRAMKIWLCDRP</sequence>
<protein>
    <recommendedName>
        <fullName evidence="3">DUF3891 domain-containing protein</fullName>
    </recommendedName>
</protein>
<reference evidence="2" key="1">
    <citation type="submission" date="2016-06" db="EMBL/GenBank/DDBJ databases">
        <authorList>
            <person name="Nascimento L."/>
            <person name="Pereira R.V."/>
            <person name="Martins L.F."/>
            <person name="Quaggio R.B."/>
            <person name="Silva A.M."/>
            <person name="Setubal J.C."/>
        </authorList>
    </citation>
    <scope>NUCLEOTIDE SEQUENCE [LARGE SCALE GENOMIC DNA]</scope>
</reference>
<comment type="caution">
    <text evidence="1">The sequence shown here is derived from an EMBL/GenBank/DDBJ whole genome shotgun (WGS) entry which is preliminary data.</text>
</comment>
<evidence type="ECO:0000313" key="2">
    <source>
        <dbReference type="Proteomes" id="UP000196475"/>
    </source>
</evidence>
<accession>A0A1Y3PJC2</accession>
<gene>
    <name evidence="1" type="ORF">BAA01_12570</name>
</gene>
<dbReference type="InterPro" id="IPR024992">
    <property type="entry name" value="DUF3891"/>
</dbReference>
<dbReference type="AlphaFoldDB" id="A0A1Y3PJC2"/>
<organism evidence="1 2">
    <name type="scientific">Bacillus thermozeamaize</name>
    <dbReference type="NCBI Taxonomy" id="230954"/>
    <lineage>
        <taxon>Bacteria</taxon>
        <taxon>Bacillati</taxon>
        <taxon>Bacillota</taxon>
        <taxon>Bacilli</taxon>
        <taxon>Bacillales</taxon>
        <taxon>Bacillaceae</taxon>
        <taxon>Bacillus</taxon>
    </lineage>
</organism>
<dbReference type="EMBL" id="LZRT01000075">
    <property type="protein sequence ID" value="OUM87440.1"/>
    <property type="molecule type" value="Genomic_DNA"/>
</dbReference>
<dbReference type="Proteomes" id="UP000196475">
    <property type="component" value="Unassembled WGS sequence"/>
</dbReference>
<dbReference type="Pfam" id="PF13030">
    <property type="entry name" value="DUF3891"/>
    <property type="match status" value="1"/>
</dbReference>
<evidence type="ECO:0000313" key="1">
    <source>
        <dbReference type="EMBL" id="OUM87440.1"/>
    </source>
</evidence>
<evidence type="ECO:0008006" key="3">
    <source>
        <dbReference type="Google" id="ProtNLM"/>
    </source>
</evidence>